<dbReference type="AlphaFoldDB" id="M5SHB0"/>
<keyword evidence="1" id="KW-0812">Transmembrane</keyword>
<evidence type="ECO:0000313" key="3">
    <source>
        <dbReference type="Proteomes" id="UP000011996"/>
    </source>
</evidence>
<protein>
    <submittedName>
        <fullName evidence="2">Uncharacterized protein</fullName>
    </submittedName>
</protein>
<evidence type="ECO:0000313" key="2">
    <source>
        <dbReference type="EMBL" id="EMI25584.1"/>
    </source>
</evidence>
<dbReference type="EMBL" id="ANOF01000123">
    <property type="protein sequence ID" value="EMI25584.1"/>
    <property type="molecule type" value="Genomic_DNA"/>
</dbReference>
<keyword evidence="1" id="KW-1133">Transmembrane helix</keyword>
<name>M5SHB0_9BACT</name>
<dbReference type="PATRIC" id="fig|1263868.3.peg.4092"/>
<sequence length="133" mass="14795">MNERTQPDEKLNLSAQFSWERLLAFVVLFAIVFAGIRLILEAPNDACAMWAAGEVLIEYMSANAATWPDSWGTLSKFECSSGSNLSRVGPFAKMRSRIHIDFNYDPKSAMSVVRPSDKFLRLLQAACSNALDS</sequence>
<evidence type="ECO:0000256" key="1">
    <source>
        <dbReference type="SAM" id="Phobius"/>
    </source>
</evidence>
<proteinExistence type="predicted"/>
<feature type="transmembrane region" description="Helical" evidence="1">
    <location>
        <begin position="22"/>
        <end position="40"/>
    </location>
</feature>
<gene>
    <name evidence="2" type="ORF">RESH_03797</name>
</gene>
<comment type="caution">
    <text evidence="2">The sequence shown here is derived from an EMBL/GenBank/DDBJ whole genome shotgun (WGS) entry which is preliminary data.</text>
</comment>
<accession>M5SHB0</accession>
<organism evidence="2 3">
    <name type="scientific">Rhodopirellula europaea SH398</name>
    <dbReference type="NCBI Taxonomy" id="1263868"/>
    <lineage>
        <taxon>Bacteria</taxon>
        <taxon>Pseudomonadati</taxon>
        <taxon>Planctomycetota</taxon>
        <taxon>Planctomycetia</taxon>
        <taxon>Pirellulales</taxon>
        <taxon>Pirellulaceae</taxon>
        <taxon>Rhodopirellula</taxon>
    </lineage>
</organism>
<dbReference type="Proteomes" id="UP000011996">
    <property type="component" value="Unassembled WGS sequence"/>
</dbReference>
<reference evidence="2 3" key="1">
    <citation type="journal article" date="2013" name="Mar. Genomics">
        <title>Expression of sulfatases in Rhodopirellula baltica and the diversity of sulfatases in the genus Rhodopirellula.</title>
        <authorList>
            <person name="Wegner C.E."/>
            <person name="Richter-Heitmann T."/>
            <person name="Klindworth A."/>
            <person name="Klockow C."/>
            <person name="Richter M."/>
            <person name="Achstetter T."/>
            <person name="Glockner F.O."/>
            <person name="Harder J."/>
        </authorList>
    </citation>
    <scope>NUCLEOTIDE SEQUENCE [LARGE SCALE GENOMIC DNA]</scope>
    <source>
        <strain evidence="2 3">SH398</strain>
    </source>
</reference>
<keyword evidence="1" id="KW-0472">Membrane</keyword>
<dbReference type="STRING" id="1263868.RESH_03797"/>